<dbReference type="PANTHER" id="PTHR43766">
    <property type="entry name" value="TRYPTOPHAN--TRNA LIGASE, MITOCHONDRIAL"/>
    <property type="match status" value="1"/>
</dbReference>
<keyword evidence="5" id="KW-0067">ATP-binding</keyword>
<dbReference type="PROSITE" id="PS00178">
    <property type="entry name" value="AA_TRNA_LIGASE_I"/>
    <property type="match status" value="1"/>
</dbReference>
<accession>A0A383CV83</accession>
<protein>
    <recommendedName>
        <fullName evidence="2">tryptophan--tRNA ligase</fullName>
        <ecNumber evidence="2">6.1.1.2</ecNumber>
    </recommendedName>
</protein>
<evidence type="ECO:0000256" key="6">
    <source>
        <dbReference type="ARBA" id="ARBA00022917"/>
    </source>
</evidence>
<proteinExistence type="inferred from homology"/>
<feature type="non-terminal residue" evidence="8">
    <location>
        <position position="106"/>
    </location>
</feature>
<dbReference type="EMBL" id="UINC01211954">
    <property type="protein sequence ID" value="SVE36071.1"/>
    <property type="molecule type" value="Genomic_DNA"/>
</dbReference>
<evidence type="ECO:0000256" key="4">
    <source>
        <dbReference type="ARBA" id="ARBA00022741"/>
    </source>
</evidence>
<reference evidence="8" key="1">
    <citation type="submission" date="2018-05" db="EMBL/GenBank/DDBJ databases">
        <authorList>
            <person name="Lanie J.A."/>
            <person name="Ng W.-L."/>
            <person name="Kazmierczak K.M."/>
            <person name="Andrzejewski T.M."/>
            <person name="Davidsen T.M."/>
            <person name="Wayne K.J."/>
            <person name="Tettelin H."/>
            <person name="Glass J.I."/>
            <person name="Rusch D."/>
            <person name="Podicherti R."/>
            <person name="Tsui H.-C.T."/>
            <person name="Winkler M.E."/>
        </authorList>
    </citation>
    <scope>NUCLEOTIDE SEQUENCE</scope>
</reference>
<name>A0A383CV83_9ZZZZ</name>
<dbReference type="PANTHER" id="PTHR43766:SF1">
    <property type="entry name" value="TRYPTOPHAN--TRNA LIGASE, MITOCHONDRIAL"/>
    <property type="match status" value="1"/>
</dbReference>
<dbReference type="GO" id="GO:0005524">
    <property type="term" value="F:ATP binding"/>
    <property type="evidence" value="ECO:0007669"/>
    <property type="project" value="UniProtKB-KW"/>
</dbReference>
<dbReference type="InterPro" id="IPR014729">
    <property type="entry name" value="Rossmann-like_a/b/a_fold"/>
</dbReference>
<dbReference type="Pfam" id="PF00579">
    <property type="entry name" value="tRNA-synt_1b"/>
    <property type="match status" value="1"/>
</dbReference>
<dbReference type="InterPro" id="IPR002306">
    <property type="entry name" value="Trp-tRNA-ligase"/>
</dbReference>
<dbReference type="SUPFAM" id="SSF52374">
    <property type="entry name" value="Nucleotidylyl transferase"/>
    <property type="match status" value="1"/>
</dbReference>
<keyword evidence="4" id="KW-0547">Nucleotide-binding</keyword>
<evidence type="ECO:0000256" key="7">
    <source>
        <dbReference type="ARBA" id="ARBA00023146"/>
    </source>
</evidence>
<dbReference type="PRINTS" id="PR01039">
    <property type="entry name" value="TRNASYNTHTRP"/>
</dbReference>
<dbReference type="GO" id="GO:0006436">
    <property type="term" value="P:tryptophanyl-tRNA aminoacylation"/>
    <property type="evidence" value="ECO:0007669"/>
    <property type="project" value="InterPro"/>
</dbReference>
<dbReference type="Gene3D" id="3.40.50.620">
    <property type="entry name" value="HUPs"/>
    <property type="match status" value="1"/>
</dbReference>
<evidence type="ECO:0000256" key="2">
    <source>
        <dbReference type="ARBA" id="ARBA00013161"/>
    </source>
</evidence>
<evidence type="ECO:0000256" key="1">
    <source>
        <dbReference type="ARBA" id="ARBA00005594"/>
    </source>
</evidence>
<dbReference type="InterPro" id="IPR001412">
    <property type="entry name" value="aa-tRNA-synth_I_CS"/>
</dbReference>
<dbReference type="EC" id="6.1.1.2" evidence="2"/>
<keyword evidence="7" id="KW-0030">Aminoacyl-tRNA synthetase</keyword>
<evidence type="ECO:0000256" key="3">
    <source>
        <dbReference type="ARBA" id="ARBA00022598"/>
    </source>
</evidence>
<sequence>MKTVFSGIQPSGSVHLGNILGALVNWRRMQEKYKCYYCIVDLHSLTTFPDKDLLEKDKIDTIKSLIAVGIDPNESIIYSQSNLHHHAELSWILSNFCQIGELQRMT</sequence>
<evidence type="ECO:0000313" key="8">
    <source>
        <dbReference type="EMBL" id="SVE36071.1"/>
    </source>
</evidence>
<dbReference type="GO" id="GO:0004830">
    <property type="term" value="F:tryptophan-tRNA ligase activity"/>
    <property type="evidence" value="ECO:0007669"/>
    <property type="project" value="UniProtKB-EC"/>
</dbReference>
<dbReference type="InterPro" id="IPR050203">
    <property type="entry name" value="Trp-tRNA_synthetase"/>
</dbReference>
<evidence type="ECO:0000256" key="5">
    <source>
        <dbReference type="ARBA" id="ARBA00022840"/>
    </source>
</evidence>
<dbReference type="InterPro" id="IPR002305">
    <property type="entry name" value="aa-tRNA-synth_Ic"/>
</dbReference>
<dbReference type="AlphaFoldDB" id="A0A383CV83"/>
<organism evidence="8">
    <name type="scientific">marine metagenome</name>
    <dbReference type="NCBI Taxonomy" id="408172"/>
    <lineage>
        <taxon>unclassified sequences</taxon>
        <taxon>metagenomes</taxon>
        <taxon>ecological metagenomes</taxon>
    </lineage>
</organism>
<gene>
    <name evidence="8" type="ORF">METZ01_LOCUS488925</name>
</gene>
<keyword evidence="3" id="KW-0436">Ligase</keyword>
<keyword evidence="6" id="KW-0648">Protein biosynthesis</keyword>
<comment type="similarity">
    <text evidence="1">Belongs to the class-I aminoacyl-tRNA synthetase family.</text>
</comment>
<dbReference type="GO" id="GO:0005829">
    <property type="term" value="C:cytosol"/>
    <property type="evidence" value="ECO:0007669"/>
    <property type="project" value="TreeGrafter"/>
</dbReference>